<dbReference type="EMBL" id="JAWDGP010005399">
    <property type="protein sequence ID" value="KAK3757240.1"/>
    <property type="molecule type" value="Genomic_DNA"/>
</dbReference>
<name>A0AAE0YUP2_9GAST</name>
<comment type="caution">
    <text evidence="1">The sequence shown here is derived from an EMBL/GenBank/DDBJ whole genome shotgun (WGS) entry which is preliminary data.</text>
</comment>
<reference evidence="1" key="1">
    <citation type="journal article" date="2023" name="G3 (Bethesda)">
        <title>A reference genome for the long-term kleptoplast-retaining sea slug Elysia crispata morphotype clarki.</title>
        <authorList>
            <person name="Eastman K.E."/>
            <person name="Pendleton A.L."/>
            <person name="Shaikh M.A."/>
            <person name="Suttiyut T."/>
            <person name="Ogas R."/>
            <person name="Tomko P."/>
            <person name="Gavelis G."/>
            <person name="Widhalm J.R."/>
            <person name="Wisecaver J.H."/>
        </authorList>
    </citation>
    <scope>NUCLEOTIDE SEQUENCE</scope>
    <source>
        <strain evidence="1">ECLA1</strain>
    </source>
</reference>
<gene>
    <name evidence="1" type="ORF">RRG08_047431</name>
</gene>
<protein>
    <submittedName>
        <fullName evidence="1">Uncharacterized protein</fullName>
    </submittedName>
</protein>
<dbReference type="Proteomes" id="UP001283361">
    <property type="component" value="Unassembled WGS sequence"/>
</dbReference>
<accession>A0AAE0YUP2</accession>
<proteinExistence type="predicted"/>
<keyword evidence="2" id="KW-1185">Reference proteome</keyword>
<organism evidence="1 2">
    <name type="scientific">Elysia crispata</name>
    <name type="common">lettuce slug</name>
    <dbReference type="NCBI Taxonomy" id="231223"/>
    <lineage>
        <taxon>Eukaryota</taxon>
        <taxon>Metazoa</taxon>
        <taxon>Spiralia</taxon>
        <taxon>Lophotrochozoa</taxon>
        <taxon>Mollusca</taxon>
        <taxon>Gastropoda</taxon>
        <taxon>Heterobranchia</taxon>
        <taxon>Euthyneura</taxon>
        <taxon>Panpulmonata</taxon>
        <taxon>Sacoglossa</taxon>
        <taxon>Placobranchoidea</taxon>
        <taxon>Plakobranchidae</taxon>
        <taxon>Elysia</taxon>
    </lineage>
</organism>
<dbReference type="AlphaFoldDB" id="A0AAE0YUP2"/>
<evidence type="ECO:0000313" key="1">
    <source>
        <dbReference type="EMBL" id="KAK3757240.1"/>
    </source>
</evidence>
<sequence length="116" mass="13289">MRRTCQLAGSTSGTRSEAYPVKHVSQSDLRDCSLFDPRLRTHFPKRKYLSCAGNYGGERLEKKRGVTDCLVMIMPVITMDAFWADYLSAPRRQRRLSISPDNVQQVFKDTAISHQH</sequence>
<evidence type="ECO:0000313" key="2">
    <source>
        <dbReference type="Proteomes" id="UP001283361"/>
    </source>
</evidence>